<feature type="compositionally biased region" description="Polar residues" evidence="10">
    <location>
        <begin position="969"/>
        <end position="998"/>
    </location>
</feature>
<dbReference type="GO" id="GO:0003677">
    <property type="term" value="F:DNA binding"/>
    <property type="evidence" value="ECO:0007669"/>
    <property type="project" value="UniProtKB-KW"/>
</dbReference>
<dbReference type="PANTHER" id="PTHR33240">
    <property type="entry name" value="OS08G0508500 PROTEIN"/>
    <property type="match status" value="1"/>
</dbReference>
<feature type="compositionally biased region" description="Acidic residues" evidence="10">
    <location>
        <begin position="121"/>
        <end position="137"/>
    </location>
</feature>
<feature type="compositionally biased region" description="Polar residues" evidence="10">
    <location>
        <begin position="1046"/>
        <end position="1062"/>
    </location>
</feature>
<keyword evidence="13" id="KW-1185">Reference proteome</keyword>
<keyword evidence="6" id="KW-0805">Transcription regulation</keyword>
<evidence type="ECO:0000259" key="11">
    <source>
        <dbReference type="Pfam" id="PF03732"/>
    </source>
</evidence>
<keyword evidence="3" id="KW-0677">Repeat</keyword>
<evidence type="ECO:0000313" key="12">
    <source>
        <dbReference type="EMBL" id="KAG7533284.1"/>
    </source>
</evidence>
<feature type="domain" description="Retrotransposon gag" evidence="11">
    <location>
        <begin position="272"/>
        <end position="362"/>
    </location>
</feature>
<keyword evidence="4" id="KW-0863">Zinc-finger</keyword>
<organism evidence="12 13">
    <name type="scientific">Arabidopsis thaliana x Arabidopsis arenosa</name>
    <dbReference type="NCBI Taxonomy" id="1240361"/>
    <lineage>
        <taxon>Eukaryota</taxon>
        <taxon>Viridiplantae</taxon>
        <taxon>Streptophyta</taxon>
        <taxon>Embryophyta</taxon>
        <taxon>Tracheophyta</taxon>
        <taxon>Spermatophyta</taxon>
        <taxon>Magnoliopsida</taxon>
        <taxon>eudicotyledons</taxon>
        <taxon>Gunneridae</taxon>
        <taxon>Pentapetalae</taxon>
        <taxon>rosids</taxon>
        <taxon>malvids</taxon>
        <taxon>Brassicales</taxon>
        <taxon>Brassicaceae</taxon>
        <taxon>Camelineae</taxon>
        <taxon>Arabidopsis</taxon>
    </lineage>
</organism>
<feature type="compositionally biased region" description="Basic and acidic residues" evidence="10">
    <location>
        <begin position="111"/>
        <end position="120"/>
    </location>
</feature>
<evidence type="ECO:0000256" key="8">
    <source>
        <dbReference type="ARBA" id="ARBA00023163"/>
    </source>
</evidence>
<feature type="region of interest" description="Disordered" evidence="10">
    <location>
        <begin position="404"/>
        <end position="428"/>
    </location>
</feature>
<evidence type="ECO:0000256" key="9">
    <source>
        <dbReference type="ARBA" id="ARBA00023242"/>
    </source>
</evidence>
<reference evidence="12 13" key="1">
    <citation type="submission" date="2020-12" db="EMBL/GenBank/DDBJ databases">
        <title>Concerted genomic and epigenomic changes stabilize Arabidopsis allopolyploids.</title>
        <authorList>
            <person name="Chen Z."/>
        </authorList>
    </citation>
    <scope>NUCLEOTIDE SEQUENCE [LARGE SCALE GENOMIC DNA]</scope>
    <source>
        <strain evidence="12">Allo738</strain>
        <tissue evidence="12">Leaf</tissue>
    </source>
</reference>
<gene>
    <name evidence="12" type="ORF">ISN45_Aa08g009220</name>
</gene>
<comment type="caution">
    <text evidence="12">The sequence shown here is derived from an EMBL/GenBank/DDBJ whole genome shotgun (WGS) entry which is preliminary data.</text>
</comment>
<evidence type="ECO:0000256" key="7">
    <source>
        <dbReference type="ARBA" id="ARBA00023125"/>
    </source>
</evidence>
<keyword evidence="9" id="KW-0539">Nucleus</keyword>
<keyword evidence="2" id="KW-0479">Metal-binding</keyword>
<dbReference type="Proteomes" id="UP000694240">
    <property type="component" value="Chromosome 13"/>
</dbReference>
<dbReference type="InterPro" id="IPR021839">
    <property type="entry name" value="EGR1_C"/>
</dbReference>
<evidence type="ECO:0000256" key="6">
    <source>
        <dbReference type="ARBA" id="ARBA00023015"/>
    </source>
</evidence>
<dbReference type="AlphaFoldDB" id="A0A8T1XLW7"/>
<feature type="compositionally biased region" description="Pro residues" evidence="10">
    <location>
        <begin position="942"/>
        <end position="953"/>
    </location>
</feature>
<evidence type="ECO:0000256" key="1">
    <source>
        <dbReference type="ARBA" id="ARBA00004123"/>
    </source>
</evidence>
<dbReference type="Pfam" id="PF11914">
    <property type="entry name" value="DUF3432"/>
    <property type="match status" value="1"/>
</dbReference>
<feature type="compositionally biased region" description="Basic and acidic residues" evidence="10">
    <location>
        <begin position="138"/>
        <end position="153"/>
    </location>
</feature>
<feature type="compositionally biased region" description="Basic and acidic residues" evidence="10">
    <location>
        <begin position="45"/>
        <end position="55"/>
    </location>
</feature>
<feature type="compositionally biased region" description="Polar residues" evidence="10">
    <location>
        <begin position="929"/>
        <end position="940"/>
    </location>
</feature>
<dbReference type="CDD" id="cd00303">
    <property type="entry name" value="retropepsin_like"/>
    <property type="match status" value="1"/>
</dbReference>
<sequence>MNEEDRQIQPVGGGNPNPPNPQNPQADPAISATLAELKDMMVKFQKKADDQEKANKTLTQQIDEIASRGQHKTTRFQTRPLRARRDLPGINPTRLTFATPTDNTRVATRADPARREKQDDPTEPDAVDLTNEPDDPQDERTRTRANSAERTDLTDDEETEENIRWAEESERERELGEIRASLAKAEADMKLVKTQIHSISSSAPNIDRILEESRNTPFTKRISEATMSNLGKFRIDSYNGTTDPKGHIKSFVISVARARFKPGEKDAGLCLLFVEHLKGPALDWFSRLEQNSIDSFDELSTLFLKQYSVLIDPGTSDADLWSLSQQPNEPLRDFLTTFKSTLAKVEGITDVAALSALKKALWYKSEFRKELNLSKPTTIRDALHRASDFVAHEEEMALLAKRHEPTKQASRAEKTQTAPPIQNKTNQSGIYTHHEGRNFPEAHNYQIDAGRGRGRDSFTWTRSQPPGDEQEYCEHHNTFGHHTSRCRSLGEKLTAKFLAGELGTNITLKDLEPEQVQPEQVDTARGPEPREPEAPKRIRGTPDEEHDGTRQRIHTIMGGSAFCPDTVAAIKAYQRRAEAPSNWLKPFDQPNDVIMFEESETNRLDRPHNDPLVITLAIGDHDVSRVLIDTGSTINVIFCETLRQMNISMSQVNQTPRPVLGFPGETLMTLGTIQMPVQASGITKIVDFYVTDRPTIYNAIMGTPWLNLMRAVASTYHLCLKFSTPNGVKTIWGSQKNSRMCFMAAYKLRNLVAESKAEVNHKKAKIGRSKEKYLAEKKAAVEKKALEAVLGTLVPPKATDEPEVEMTNPSPIAVTTGPEEAETISSDFHLGHLDFLGKFGGDLPLRGLLRTSHLILPKRCEPSGMKHQECSGYPASQLGYPASQLGYPSPVTSGYPSPVVLGYSSPVTSGYLSPVVLGYPSPVTSGYPSPVTSGYPSQPSRPGVPEPSHPGYPSPVALGYPSPSPRGYPNQSSQGTRAQSSWGTRAQSPRGTRAQSPWGTRAHHLGGTRTSHLRVPESTHVGVPEPSRPGVPEPISSVPRLRLCITPSSCPEPNTPVVTRQPPSYPRRSHQSPRGEVLSHPRRKSSSSPEAKT</sequence>
<feature type="compositionally biased region" description="Polar residues" evidence="10">
    <location>
        <begin position="93"/>
        <end position="106"/>
    </location>
</feature>
<evidence type="ECO:0000256" key="5">
    <source>
        <dbReference type="ARBA" id="ARBA00022833"/>
    </source>
</evidence>
<keyword evidence="7" id="KW-0238">DNA-binding</keyword>
<dbReference type="EMBL" id="JAEFBK010000013">
    <property type="protein sequence ID" value="KAG7533284.1"/>
    <property type="molecule type" value="Genomic_DNA"/>
</dbReference>
<proteinExistence type="predicted"/>
<keyword evidence="5" id="KW-0862">Zinc</keyword>
<feature type="region of interest" description="Disordered" evidence="10">
    <location>
        <begin position="510"/>
        <end position="549"/>
    </location>
</feature>
<protein>
    <submittedName>
        <fullName evidence="12">Aspartic peptidase domain superfamily</fullName>
    </submittedName>
</protein>
<evidence type="ECO:0000256" key="3">
    <source>
        <dbReference type="ARBA" id="ARBA00022737"/>
    </source>
</evidence>
<feature type="compositionally biased region" description="Polar residues" evidence="10">
    <location>
        <begin position="415"/>
        <end position="428"/>
    </location>
</feature>
<dbReference type="GO" id="GO:0008270">
    <property type="term" value="F:zinc ion binding"/>
    <property type="evidence" value="ECO:0007669"/>
    <property type="project" value="UniProtKB-KW"/>
</dbReference>
<dbReference type="GO" id="GO:0005634">
    <property type="term" value="C:nucleus"/>
    <property type="evidence" value="ECO:0007669"/>
    <property type="project" value="UniProtKB-SubCell"/>
</dbReference>
<evidence type="ECO:0000256" key="10">
    <source>
        <dbReference type="SAM" id="MobiDB-lite"/>
    </source>
</evidence>
<evidence type="ECO:0000256" key="2">
    <source>
        <dbReference type="ARBA" id="ARBA00022723"/>
    </source>
</evidence>
<feature type="region of interest" description="Disordered" evidence="10">
    <location>
        <begin position="1"/>
        <end position="29"/>
    </location>
</feature>
<evidence type="ECO:0000256" key="4">
    <source>
        <dbReference type="ARBA" id="ARBA00022771"/>
    </source>
</evidence>
<dbReference type="Pfam" id="PF03732">
    <property type="entry name" value="Retrotrans_gag"/>
    <property type="match status" value="1"/>
</dbReference>
<evidence type="ECO:0000313" key="13">
    <source>
        <dbReference type="Proteomes" id="UP000694240"/>
    </source>
</evidence>
<accession>A0A8T1XLW7</accession>
<name>A0A8T1XLW7_9BRAS</name>
<feature type="compositionally biased region" description="Basic and acidic residues" evidence="10">
    <location>
        <begin position="525"/>
        <end position="549"/>
    </location>
</feature>
<feature type="region of interest" description="Disordered" evidence="10">
    <location>
        <begin position="45"/>
        <end position="169"/>
    </location>
</feature>
<dbReference type="InterPro" id="IPR005162">
    <property type="entry name" value="Retrotrans_gag_dom"/>
</dbReference>
<feature type="region of interest" description="Disordered" evidence="10">
    <location>
        <begin position="929"/>
        <end position="1093"/>
    </location>
</feature>
<feature type="compositionally biased region" description="Basic and acidic residues" evidence="10">
    <location>
        <begin position="404"/>
        <end position="414"/>
    </location>
</feature>
<comment type="subcellular location">
    <subcellularLocation>
        <location evidence="1">Nucleus</location>
    </subcellularLocation>
</comment>
<dbReference type="PANTHER" id="PTHR33240:SF8">
    <property type="entry name" value="OS03G0439900 PROTEIN"/>
    <property type="match status" value="1"/>
</dbReference>
<keyword evidence="8" id="KW-0804">Transcription</keyword>